<feature type="domain" description="Inner membrane protein YqiJ N-terminal" evidence="3">
    <location>
        <begin position="3"/>
        <end position="75"/>
    </location>
</feature>
<protein>
    <recommendedName>
        <fullName evidence="6">DUF1449 family protein</fullName>
    </recommendedName>
</protein>
<reference evidence="4 5" key="1">
    <citation type="submission" date="2020-08" db="EMBL/GenBank/DDBJ databases">
        <title>Genomic Encyclopedia of Type Strains, Phase IV (KMG-IV): sequencing the most valuable type-strain genomes for metagenomic binning, comparative biology and taxonomic classification.</title>
        <authorList>
            <person name="Goeker M."/>
        </authorList>
    </citation>
    <scope>NUCLEOTIDE SEQUENCE [LARGE SCALE GENOMIC DNA]</scope>
    <source>
        <strain evidence="4 5">DSM 101806</strain>
    </source>
</reference>
<dbReference type="AlphaFoldDB" id="A0A7W6NUZ0"/>
<evidence type="ECO:0000313" key="4">
    <source>
        <dbReference type="EMBL" id="MBB4096578.1"/>
    </source>
</evidence>
<organism evidence="4 5">
    <name type="scientific">Sphingomonas kyeonggiensis</name>
    <dbReference type="NCBI Taxonomy" id="1268553"/>
    <lineage>
        <taxon>Bacteria</taxon>
        <taxon>Pseudomonadati</taxon>
        <taxon>Pseudomonadota</taxon>
        <taxon>Alphaproteobacteria</taxon>
        <taxon>Sphingomonadales</taxon>
        <taxon>Sphingomonadaceae</taxon>
        <taxon>Sphingomonas</taxon>
    </lineage>
</organism>
<evidence type="ECO:0000259" key="2">
    <source>
        <dbReference type="Pfam" id="PF07290"/>
    </source>
</evidence>
<accession>A0A7W6NUZ0</accession>
<evidence type="ECO:0000256" key="1">
    <source>
        <dbReference type="SAM" id="Phobius"/>
    </source>
</evidence>
<name>A0A7W6NUZ0_9SPHN</name>
<dbReference type="EMBL" id="JACIEH010000001">
    <property type="protein sequence ID" value="MBB4096578.1"/>
    <property type="molecule type" value="Genomic_DNA"/>
</dbReference>
<evidence type="ECO:0000259" key="3">
    <source>
        <dbReference type="Pfam" id="PF21001"/>
    </source>
</evidence>
<sequence>MDADLHADLHGDLHFDFLSWLGVGRLPLLMLIVIFLAIFGIGGLALQQLLRDWAAGPLPTLAAVPAVGIAALPVTGLAARLLAPILPRDFTTAVPLEVLVGTTARIVTGRASIGSPARARAEDHHGQVHYIMVEPDNAGQVFEEGERVLLVRREGECFRAISRGDFHLPRLDG</sequence>
<evidence type="ECO:0000313" key="5">
    <source>
        <dbReference type="Proteomes" id="UP000557392"/>
    </source>
</evidence>
<feature type="transmembrane region" description="Helical" evidence="1">
    <location>
        <begin position="28"/>
        <end position="50"/>
    </location>
</feature>
<gene>
    <name evidence="4" type="ORF">GGR46_000111</name>
</gene>
<dbReference type="Pfam" id="PF21001">
    <property type="entry name" value="YqiJ_N"/>
    <property type="match status" value="1"/>
</dbReference>
<comment type="caution">
    <text evidence="4">The sequence shown here is derived from an EMBL/GenBank/DDBJ whole genome shotgun (WGS) entry which is preliminary data.</text>
</comment>
<dbReference type="Pfam" id="PF07290">
    <property type="entry name" value="YqiJ_OB"/>
    <property type="match status" value="1"/>
</dbReference>
<feature type="domain" description="Inner membrane protein YqiJ OB-fold" evidence="2">
    <location>
        <begin position="99"/>
        <end position="161"/>
    </location>
</feature>
<keyword evidence="1" id="KW-1133">Transmembrane helix</keyword>
<evidence type="ECO:0008006" key="6">
    <source>
        <dbReference type="Google" id="ProtNLM"/>
    </source>
</evidence>
<proteinExistence type="predicted"/>
<keyword evidence="5" id="KW-1185">Reference proteome</keyword>
<dbReference type="Proteomes" id="UP000557392">
    <property type="component" value="Unassembled WGS sequence"/>
</dbReference>
<feature type="transmembrane region" description="Helical" evidence="1">
    <location>
        <begin position="62"/>
        <end position="83"/>
    </location>
</feature>
<dbReference type="InterPro" id="IPR010840">
    <property type="entry name" value="YqiJ_OB"/>
</dbReference>
<dbReference type="InterPro" id="IPR048376">
    <property type="entry name" value="YqiJ_N"/>
</dbReference>
<keyword evidence="1" id="KW-0472">Membrane</keyword>
<keyword evidence="1" id="KW-0812">Transmembrane</keyword>